<dbReference type="GO" id="GO:0006382">
    <property type="term" value="P:adenosine to inosine editing"/>
    <property type="evidence" value="ECO:0007669"/>
    <property type="project" value="TreeGrafter"/>
</dbReference>
<gene>
    <name evidence="2" type="ORF">FISHEDRAFT_48169</name>
</gene>
<evidence type="ECO:0000259" key="1">
    <source>
        <dbReference type="PROSITE" id="PS50141"/>
    </source>
</evidence>
<organism evidence="2 3">
    <name type="scientific">Fistulina hepatica ATCC 64428</name>
    <dbReference type="NCBI Taxonomy" id="1128425"/>
    <lineage>
        <taxon>Eukaryota</taxon>
        <taxon>Fungi</taxon>
        <taxon>Dikarya</taxon>
        <taxon>Basidiomycota</taxon>
        <taxon>Agaricomycotina</taxon>
        <taxon>Agaricomycetes</taxon>
        <taxon>Agaricomycetidae</taxon>
        <taxon>Agaricales</taxon>
        <taxon>Fistulinaceae</taxon>
        <taxon>Fistulina</taxon>
    </lineage>
</organism>
<dbReference type="GO" id="GO:0005737">
    <property type="term" value="C:cytoplasm"/>
    <property type="evidence" value="ECO:0007669"/>
    <property type="project" value="TreeGrafter"/>
</dbReference>
<dbReference type="EMBL" id="KN882045">
    <property type="protein sequence ID" value="KIY45927.1"/>
    <property type="molecule type" value="Genomic_DNA"/>
</dbReference>
<dbReference type="GO" id="GO:0003725">
    <property type="term" value="F:double-stranded RNA binding"/>
    <property type="evidence" value="ECO:0007669"/>
    <property type="project" value="TreeGrafter"/>
</dbReference>
<dbReference type="OrthoDB" id="10268011at2759"/>
<dbReference type="GO" id="GO:0005730">
    <property type="term" value="C:nucleolus"/>
    <property type="evidence" value="ECO:0007669"/>
    <property type="project" value="TreeGrafter"/>
</dbReference>
<dbReference type="Pfam" id="PF02137">
    <property type="entry name" value="A_deamin"/>
    <property type="match status" value="1"/>
</dbReference>
<dbReference type="InterPro" id="IPR002466">
    <property type="entry name" value="A_deamin"/>
</dbReference>
<dbReference type="PROSITE" id="PS50141">
    <property type="entry name" value="A_DEAMIN_EDITASE"/>
    <property type="match status" value="1"/>
</dbReference>
<evidence type="ECO:0000313" key="3">
    <source>
        <dbReference type="Proteomes" id="UP000054144"/>
    </source>
</evidence>
<dbReference type="GO" id="GO:0003726">
    <property type="term" value="F:double-stranded RNA adenosine deaminase activity"/>
    <property type="evidence" value="ECO:0007669"/>
    <property type="project" value="TreeGrafter"/>
</dbReference>
<evidence type="ECO:0000313" key="2">
    <source>
        <dbReference type="EMBL" id="KIY45927.1"/>
    </source>
</evidence>
<dbReference type="SMART" id="SM00552">
    <property type="entry name" value="ADEAMc"/>
    <property type="match status" value="1"/>
</dbReference>
<feature type="domain" description="A to I editase" evidence="1">
    <location>
        <begin position="48"/>
        <end position="361"/>
    </location>
</feature>
<protein>
    <recommendedName>
        <fullName evidence="1">A to I editase domain-containing protein</fullName>
    </recommendedName>
</protein>
<dbReference type="PANTHER" id="PTHR10910">
    <property type="entry name" value="EUKARYOTE SPECIFIC DSRNA BINDING PROTEIN"/>
    <property type="match status" value="1"/>
</dbReference>
<dbReference type="GO" id="GO:0006396">
    <property type="term" value="P:RNA processing"/>
    <property type="evidence" value="ECO:0007669"/>
    <property type="project" value="InterPro"/>
</dbReference>
<dbReference type="GO" id="GO:0008251">
    <property type="term" value="F:tRNA-specific adenosine deaminase activity"/>
    <property type="evidence" value="ECO:0007669"/>
    <property type="project" value="TreeGrafter"/>
</dbReference>
<accession>A0A0D7A4I9</accession>
<dbReference type="PANTHER" id="PTHR10910:SF62">
    <property type="entry name" value="AT07585P-RELATED"/>
    <property type="match status" value="1"/>
</dbReference>
<sequence>MHSTDDLVRVIFDCYFKGSFKPSDGRYTVLAAFYLVKHPPSAQVKVISLGTGTKCLPTSRFPQDGSGLHDCHAEIIARRGFVRWVMEEILRIQTEASFSSQWLIRQVEGYTLRVDVKLGLYVSTLPCGDASTRFLAALQDPEIAALKDSDIRLKDRVSSTGSSRGRDDYSLLGVLRTKPGRADSPPTSCMSCSDKIASYSILGVQGALASHLLGAPIYIDSIIIGGVSAELQPSVIEDCTRAFVNHLPPKYRLHVPSISFTSLKYAHEQNVLGSASSAPESLSWIADTSFPFGEVLVNGYRRGVPLKHRHREEMLPRTCRLALFKLYCTVRAAQLETFTPPESIAAAKHIPCPYLTAKEALLGSRGPFSGWIRGAVPS</sequence>
<name>A0A0D7A4I9_9AGAR</name>
<keyword evidence="3" id="KW-1185">Reference proteome</keyword>
<reference evidence="2 3" key="1">
    <citation type="journal article" date="2015" name="Fungal Genet. Biol.">
        <title>Evolution of novel wood decay mechanisms in Agaricales revealed by the genome sequences of Fistulina hepatica and Cylindrobasidium torrendii.</title>
        <authorList>
            <person name="Floudas D."/>
            <person name="Held B.W."/>
            <person name="Riley R."/>
            <person name="Nagy L.G."/>
            <person name="Koehler G."/>
            <person name="Ransdell A.S."/>
            <person name="Younus H."/>
            <person name="Chow J."/>
            <person name="Chiniquy J."/>
            <person name="Lipzen A."/>
            <person name="Tritt A."/>
            <person name="Sun H."/>
            <person name="Haridas S."/>
            <person name="LaButti K."/>
            <person name="Ohm R.A."/>
            <person name="Kues U."/>
            <person name="Blanchette R.A."/>
            <person name="Grigoriev I.V."/>
            <person name="Minto R.E."/>
            <person name="Hibbett D.S."/>
        </authorList>
    </citation>
    <scope>NUCLEOTIDE SEQUENCE [LARGE SCALE GENOMIC DNA]</scope>
    <source>
        <strain evidence="2 3">ATCC 64428</strain>
    </source>
</reference>
<dbReference type="AlphaFoldDB" id="A0A0D7A4I9"/>
<proteinExistence type="predicted"/>
<dbReference type="Proteomes" id="UP000054144">
    <property type="component" value="Unassembled WGS sequence"/>
</dbReference>